<proteinExistence type="predicted"/>
<accession>A0AC35TUN6</accession>
<reference evidence="2" key="1">
    <citation type="submission" date="2016-11" db="UniProtKB">
        <authorList>
            <consortium name="WormBaseParasite"/>
        </authorList>
    </citation>
    <scope>IDENTIFICATION</scope>
    <source>
        <strain evidence="2">KR3021</strain>
    </source>
</reference>
<dbReference type="WBParaSite" id="RSKR_0000446950.1">
    <property type="protein sequence ID" value="RSKR_0000446950.1"/>
    <property type="gene ID" value="RSKR_0000446950"/>
</dbReference>
<sequence>MDPFIKAAFGQAHLFEQIINNVPCFVKFMSINNECYDIVCKYQIDAELLVKQDKIKFPVEVGKRMNCLPPLRSANHKWNECTTDVLLSFEVNPSDLIFNLNKLKIEQLQNELNKYPFLSTLSIDQLFTKAKRTSNRPMNICHVIENLKSSKIKAIKYLDTQLLIDYFYDNQRDPKILFRGFDNLEYVSIRLALLDPSEVDTYKIPELYKRIASAFENKPNLVVSFYISDCKYSKKDILFSHQLVNLLEKFEKRGIKLSYLFQGTNSLLEYHTYSYVPLQSLYLKDIFFDNSFALFTKSMLMEKFSFVKNSDYGRLEEICIADNAAIFTCAGLNQLLGCLSNCSNLKKVRLRILDSGLSIINRSADDFSRFLERIILDLPKSVMLLEFGCLPMFNARQFNFKLNEHFSHLRELKIYFDFKVFCETQFKDDFFMAFTNLEILHVNCIKKSNLKFNETLKVVNIFKWCSRNLITNKQNCNCHCLSYDFPSNFKMKTNQSRAINYDVFCKRAVYIQLFLDSQFEEDKHLTSSH</sequence>
<evidence type="ECO:0000313" key="2">
    <source>
        <dbReference type="WBParaSite" id="RSKR_0000446950.1"/>
    </source>
</evidence>
<dbReference type="Proteomes" id="UP000095286">
    <property type="component" value="Unplaced"/>
</dbReference>
<name>A0AC35TUN6_9BILA</name>
<organism evidence="1 2">
    <name type="scientific">Rhabditophanes sp. KR3021</name>
    <dbReference type="NCBI Taxonomy" id="114890"/>
    <lineage>
        <taxon>Eukaryota</taxon>
        <taxon>Metazoa</taxon>
        <taxon>Ecdysozoa</taxon>
        <taxon>Nematoda</taxon>
        <taxon>Chromadorea</taxon>
        <taxon>Rhabditida</taxon>
        <taxon>Tylenchina</taxon>
        <taxon>Panagrolaimomorpha</taxon>
        <taxon>Strongyloidoidea</taxon>
        <taxon>Alloionematidae</taxon>
        <taxon>Rhabditophanes</taxon>
    </lineage>
</organism>
<protein>
    <submittedName>
        <fullName evidence="2">DUF38 domain-containing protein</fullName>
    </submittedName>
</protein>
<evidence type="ECO:0000313" key="1">
    <source>
        <dbReference type="Proteomes" id="UP000095286"/>
    </source>
</evidence>